<dbReference type="Gene3D" id="3.30.200.20">
    <property type="entry name" value="Phosphorylase Kinase, domain 1"/>
    <property type="match status" value="1"/>
</dbReference>
<dbReference type="SUPFAM" id="SSF56112">
    <property type="entry name" value="Protein kinase-like (PK-like)"/>
    <property type="match status" value="1"/>
</dbReference>
<evidence type="ECO:0000256" key="2">
    <source>
        <dbReference type="ARBA" id="ARBA00022840"/>
    </source>
</evidence>
<dbReference type="InterPro" id="IPR011009">
    <property type="entry name" value="Kinase-like_dom_sf"/>
</dbReference>
<organism evidence="4 5">
    <name type="scientific">Hydrogenophilus thermoluteolus</name>
    <name type="common">Pseudomonas hydrogenothermophila</name>
    <dbReference type="NCBI Taxonomy" id="297"/>
    <lineage>
        <taxon>Bacteria</taxon>
        <taxon>Pseudomonadati</taxon>
        <taxon>Pseudomonadota</taxon>
        <taxon>Hydrogenophilia</taxon>
        <taxon>Hydrogenophilales</taxon>
        <taxon>Hydrogenophilaceae</taxon>
        <taxon>Hydrogenophilus</taxon>
    </lineage>
</organism>
<feature type="domain" description="Aminoglycoside phosphotransferase" evidence="3">
    <location>
        <begin position="22"/>
        <end position="250"/>
    </location>
</feature>
<sequence>MEERRLALTAWLHDLGIASDSLTPASEDASFRRYWRVRLNDGTTRIVMDAPPEKEAIQPWLQIRACLAEANVPVPTVEAVAAELGFVLLSDFGSETLATRLNSQPETAHEWYAEALATLLVLQKQPRPAALPEYDAAKLKAELRLFPEWYLGRHLGVTLTATEQQMLEQSFTALIERAQAQPQVFVHRDYHSRNLMVLPDNHPLRPLGALGVLDFQDAVWGPITYDPVSLLRDAYLEWPEEFTLDLLVRYWQQARRLGVPIHERFDDFYADYEWMGVQRHLKVLGIFARLAYRDGKTGYLDDLPRVRRYLWKALLRYSALKPLLRLFERLHPEEVQVALTF</sequence>
<dbReference type="Gene3D" id="3.90.1200.10">
    <property type="match status" value="1"/>
</dbReference>
<evidence type="ECO:0000259" key="3">
    <source>
        <dbReference type="Pfam" id="PF01636"/>
    </source>
</evidence>
<dbReference type="AlphaFoldDB" id="A0A2Z6DYV0"/>
<dbReference type="Proteomes" id="UP000262004">
    <property type="component" value="Chromosome"/>
</dbReference>
<keyword evidence="1" id="KW-0547">Nucleotide-binding</keyword>
<protein>
    <submittedName>
        <fullName evidence="4">Aminoglycoside phosphotransferase</fullName>
    </submittedName>
</protein>
<accession>A0A2Z6DYV0</accession>
<dbReference type="Pfam" id="PF01636">
    <property type="entry name" value="APH"/>
    <property type="match status" value="1"/>
</dbReference>
<evidence type="ECO:0000313" key="4">
    <source>
        <dbReference type="EMBL" id="BBD77518.1"/>
    </source>
</evidence>
<dbReference type="InterPro" id="IPR002575">
    <property type="entry name" value="Aminoglycoside_PTrfase"/>
</dbReference>
<dbReference type="GO" id="GO:0005524">
    <property type="term" value="F:ATP binding"/>
    <property type="evidence" value="ECO:0007669"/>
    <property type="project" value="UniProtKB-KW"/>
</dbReference>
<proteinExistence type="predicted"/>
<dbReference type="PANTHER" id="PTHR33540:SF1">
    <property type="entry name" value="N-ACETYLMURAMATE_N-ACETYLGLUCOSAMINE KINASE"/>
    <property type="match status" value="1"/>
</dbReference>
<gene>
    <name evidence="4" type="ORF">HPTL_1254</name>
</gene>
<name>A0A2Z6DYV0_HYDTE</name>
<evidence type="ECO:0000256" key="1">
    <source>
        <dbReference type="ARBA" id="ARBA00022741"/>
    </source>
</evidence>
<dbReference type="GO" id="GO:0016740">
    <property type="term" value="F:transferase activity"/>
    <property type="evidence" value="ECO:0007669"/>
    <property type="project" value="UniProtKB-KW"/>
</dbReference>
<reference evidence="4 5" key="1">
    <citation type="submission" date="2018-04" db="EMBL/GenBank/DDBJ databases">
        <title>Complete genome sequence of Hydrogenophilus thermoluteolus TH-1.</title>
        <authorList>
            <person name="Arai H."/>
        </authorList>
    </citation>
    <scope>NUCLEOTIDE SEQUENCE [LARGE SCALE GENOMIC DNA]</scope>
    <source>
        <strain evidence="4 5">TH-1</strain>
    </source>
</reference>
<dbReference type="KEGG" id="htl:HPTL_1254"/>
<dbReference type="RefSeq" id="WP_119335249.1">
    <property type="nucleotide sequence ID" value="NZ_AP018558.1"/>
</dbReference>
<dbReference type="OrthoDB" id="5288978at2"/>
<keyword evidence="2" id="KW-0067">ATP-binding</keyword>
<evidence type="ECO:0000313" key="5">
    <source>
        <dbReference type="Proteomes" id="UP000262004"/>
    </source>
</evidence>
<dbReference type="EMBL" id="AP018558">
    <property type="protein sequence ID" value="BBD77518.1"/>
    <property type="molecule type" value="Genomic_DNA"/>
</dbReference>
<keyword evidence="5" id="KW-1185">Reference proteome</keyword>
<keyword evidence="4" id="KW-0808">Transferase</keyword>
<dbReference type="PANTHER" id="PTHR33540">
    <property type="entry name" value="TRNA THREONYLCARBAMOYLADENOSINE BIOSYNTHESIS PROTEIN TSAE"/>
    <property type="match status" value="1"/>
</dbReference>